<dbReference type="Proteomes" id="UP000887013">
    <property type="component" value="Unassembled WGS sequence"/>
</dbReference>
<evidence type="ECO:0000313" key="2">
    <source>
        <dbReference type="Proteomes" id="UP000887013"/>
    </source>
</evidence>
<evidence type="ECO:0000313" key="1">
    <source>
        <dbReference type="EMBL" id="GFS59906.1"/>
    </source>
</evidence>
<organism evidence="1 2">
    <name type="scientific">Nephila pilipes</name>
    <name type="common">Giant wood spider</name>
    <name type="synonym">Nephila maculata</name>
    <dbReference type="NCBI Taxonomy" id="299642"/>
    <lineage>
        <taxon>Eukaryota</taxon>
        <taxon>Metazoa</taxon>
        <taxon>Ecdysozoa</taxon>
        <taxon>Arthropoda</taxon>
        <taxon>Chelicerata</taxon>
        <taxon>Arachnida</taxon>
        <taxon>Araneae</taxon>
        <taxon>Araneomorphae</taxon>
        <taxon>Entelegynae</taxon>
        <taxon>Araneoidea</taxon>
        <taxon>Nephilidae</taxon>
        <taxon>Nephila</taxon>
    </lineage>
</organism>
<dbReference type="EMBL" id="BMAW01093339">
    <property type="protein sequence ID" value="GFS59906.1"/>
    <property type="molecule type" value="Genomic_DNA"/>
</dbReference>
<keyword evidence="2" id="KW-1185">Reference proteome</keyword>
<gene>
    <name evidence="1" type="ORF">NPIL_566931</name>
</gene>
<protein>
    <submittedName>
        <fullName evidence="1">Uncharacterized protein</fullName>
    </submittedName>
</protein>
<accession>A0A8X6K330</accession>
<proteinExistence type="predicted"/>
<comment type="caution">
    <text evidence="1">The sequence shown here is derived from an EMBL/GenBank/DDBJ whole genome shotgun (WGS) entry which is preliminary data.</text>
</comment>
<sequence>MCFVSVYLLCRLLYFSRNTTLPLATRTSTFIPPFTVSRLLSSLLQKPLPFKARAIPATCFGLVLQKNWQAAAACRFCTPYLPWQMAPGTGAVCLPAKTAVTVR</sequence>
<name>A0A8X6K330_NEPPI</name>
<dbReference type="AlphaFoldDB" id="A0A8X6K330"/>
<reference evidence="1" key="1">
    <citation type="submission" date="2020-08" db="EMBL/GenBank/DDBJ databases">
        <title>Multicomponent nature underlies the extraordinary mechanical properties of spider dragline silk.</title>
        <authorList>
            <person name="Kono N."/>
            <person name="Nakamura H."/>
            <person name="Mori M."/>
            <person name="Yoshida Y."/>
            <person name="Ohtoshi R."/>
            <person name="Malay A.D."/>
            <person name="Moran D.A.P."/>
            <person name="Tomita M."/>
            <person name="Numata K."/>
            <person name="Arakawa K."/>
        </authorList>
    </citation>
    <scope>NUCLEOTIDE SEQUENCE</scope>
</reference>